<dbReference type="InterPro" id="IPR007855">
    <property type="entry name" value="RDRP"/>
</dbReference>
<evidence type="ECO:0000259" key="3">
    <source>
        <dbReference type="Pfam" id="PF05183"/>
    </source>
</evidence>
<keyword evidence="1 4" id="KW-0696">RNA-directed RNA polymerase</keyword>
<gene>
    <name evidence="4" type="ORF">RFI_21332</name>
</gene>
<organism evidence="4 5">
    <name type="scientific">Reticulomyxa filosa</name>
    <dbReference type="NCBI Taxonomy" id="46433"/>
    <lineage>
        <taxon>Eukaryota</taxon>
        <taxon>Sar</taxon>
        <taxon>Rhizaria</taxon>
        <taxon>Retaria</taxon>
        <taxon>Foraminifera</taxon>
        <taxon>Monothalamids</taxon>
        <taxon>Reticulomyxidae</taxon>
        <taxon>Reticulomyxa</taxon>
    </lineage>
</organism>
<reference evidence="4 5" key="1">
    <citation type="journal article" date="2013" name="Curr. Biol.">
        <title>The Genome of the Foraminiferan Reticulomyxa filosa.</title>
        <authorList>
            <person name="Glockner G."/>
            <person name="Hulsmann N."/>
            <person name="Schleicher M."/>
            <person name="Noegel A.A."/>
            <person name="Eichinger L."/>
            <person name="Gallinger C."/>
            <person name="Pawlowski J."/>
            <person name="Sierra R."/>
            <person name="Euteneuer U."/>
            <person name="Pillet L."/>
            <person name="Moustafa A."/>
            <person name="Platzer M."/>
            <person name="Groth M."/>
            <person name="Szafranski K."/>
            <person name="Schliwa M."/>
        </authorList>
    </citation>
    <scope>NUCLEOTIDE SEQUENCE [LARGE SCALE GENOMIC DNA]</scope>
</reference>
<evidence type="ECO:0000256" key="2">
    <source>
        <dbReference type="SAM" id="Phobius"/>
    </source>
</evidence>
<keyword evidence="2" id="KW-1133">Transmembrane helix</keyword>
<dbReference type="PANTHER" id="PTHR23079:SF55">
    <property type="entry name" value="RNA-DIRECTED RNA POLYMERASE"/>
    <property type="match status" value="1"/>
</dbReference>
<evidence type="ECO:0000313" key="4">
    <source>
        <dbReference type="EMBL" id="ETO16028.1"/>
    </source>
</evidence>
<comment type="catalytic activity">
    <reaction evidence="1">
        <text>RNA(n) + a ribonucleoside 5'-triphosphate = RNA(n+1) + diphosphate</text>
        <dbReference type="Rhea" id="RHEA:21248"/>
        <dbReference type="Rhea" id="RHEA-COMP:14527"/>
        <dbReference type="Rhea" id="RHEA-COMP:17342"/>
        <dbReference type="ChEBI" id="CHEBI:33019"/>
        <dbReference type="ChEBI" id="CHEBI:61557"/>
        <dbReference type="ChEBI" id="CHEBI:140395"/>
        <dbReference type="EC" id="2.7.7.48"/>
    </reaction>
</comment>
<keyword evidence="1" id="KW-0808">Transferase</keyword>
<dbReference type="EMBL" id="ASPP01018626">
    <property type="protein sequence ID" value="ETO16028.1"/>
    <property type="molecule type" value="Genomic_DNA"/>
</dbReference>
<dbReference type="EC" id="2.7.7.48" evidence="1"/>
<dbReference type="Pfam" id="PF05183">
    <property type="entry name" value="RdRP"/>
    <property type="match status" value="1"/>
</dbReference>
<evidence type="ECO:0000256" key="1">
    <source>
        <dbReference type="RuleBase" id="RU363098"/>
    </source>
</evidence>
<feature type="non-terminal residue" evidence="4">
    <location>
        <position position="1"/>
    </location>
</feature>
<protein>
    <recommendedName>
        <fullName evidence="1">RNA-dependent RNA polymerase</fullName>
        <ecNumber evidence="1">2.7.7.48</ecNumber>
    </recommendedName>
</protein>
<keyword evidence="1" id="KW-0694">RNA-binding</keyword>
<sequence>KEEGLDFAFIQCILFIRFGGCKGVVVRSNCEKDLLLRPSMIKFDLPQGQDLMFEVCRSSSFSPCYLNRQAITLFETLDNAYHQVIYGIAKEALDKFQDIKQNKRHTVQFIHSRMHKKDLMSPLYTLHEIVDNGFSLDTPFVQFGVDVEFLFTFIIIIIIIITIIILLIYFFQSNSYYFNMKFTTDVTTKEC</sequence>
<dbReference type="GO" id="GO:0030422">
    <property type="term" value="P:siRNA processing"/>
    <property type="evidence" value="ECO:0007669"/>
    <property type="project" value="TreeGrafter"/>
</dbReference>
<keyword evidence="2" id="KW-0472">Membrane</keyword>
<comment type="similarity">
    <text evidence="1">Belongs to the RdRP family.</text>
</comment>
<keyword evidence="5" id="KW-1185">Reference proteome</keyword>
<keyword evidence="1" id="KW-0548">Nucleotidyltransferase</keyword>
<name>X6MPU9_RETFI</name>
<dbReference type="GO" id="GO:0031380">
    <property type="term" value="C:nuclear RNA-directed RNA polymerase complex"/>
    <property type="evidence" value="ECO:0007669"/>
    <property type="project" value="TreeGrafter"/>
</dbReference>
<keyword evidence="2" id="KW-0812">Transmembrane</keyword>
<dbReference type="OrthoDB" id="97541at2759"/>
<dbReference type="GO" id="GO:0003968">
    <property type="term" value="F:RNA-directed RNA polymerase activity"/>
    <property type="evidence" value="ECO:0007669"/>
    <property type="project" value="UniProtKB-KW"/>
</dbReference>
<feature type="domain" description="RDRP core" evidence="3">
    <location>
        <begin position="13"/>
        <end position="141"/>
    </location>
</feature>
<dbReference type="Proteomes" id="UP000023152">
    <property type="component" value="Unassembled WGS sequence"/>
</dbReference>
<comment type="caution">
    <text evidence="4">The sequence shown here is derived from an EMBL/GenBank/DDBJ whole genome shotgun (WGS) entry which is preliminary data.</text>
</comment>
<dbReference type="PANTHER" id="PTHR23079">
    <property type="entry name" value="RNA-DEPENDENT RNA POLYMERASE"/>
    <property type="match status" value="1"/>
</dbReference>
<evidence type="ECO:0000313" key="5">
    <source>
        <dbReference type="Proteomes" id="UP000023152"/>
    </source>
</evidence>
<feature type="transmembrane region" description="Helical" evidence="2">
    <location>
        <begin position="149"/>
        <end position="171"/>
    </location>
</feature>
<dbReference type="InterPro" id="IPR057596">
    <property type="entry name" value="RDRP_core"/>
</dbReference>
<dbReference type="AlphaFoldDB" id="X6MPU9"/>
<accession>X6MPU9</accession>
<proteinExistence type="inferred from homology"/>
<dbReference type="GO" id="GO:0003723">
    <property type="term" value="F:RNA binding"/>
    <property type="evidence" value="ECO:0007669"/>
    <property type="project" value="UniProtKB-KW"/>
</dbReference>